<organism evidence="2 3">
    <name type="scientific">Trifolium subterraneum</name>
    <name type="common">Subterranean clover</name>
    <dbReference type="NCBI Taxonomy" id="3900"/>
    <lineage>
        <taxon>Eukaryota</taxon>
        <taxon>Viridiplantae</taxon>
        <taxon>Streptophyta</taxon>
        <taxon>Embryophyta</taxon>
        <taxon>Tracheophyta</taxon>
        <taxon>Spermatophyta</taxon>
        <taxon>Magnoliopsida</taxon>
        <taxon>eudicotyledons</taxon>
        <taxon>Gunneridae</taxon>
        <taxon>Pentapetalae</taxon>
        <taxon>rosids</taxon>
        <taxon>fabids</taxon>
        <taxon>Fabales</taxon>
        <taxon>Fabaceae</taxon>
        <taxon>Papilionoideae</taxon>
        <taxon>50 kb inversion clade</taxon>
        <taxon>NPAAA clade</taxon>
        <taxon>Hologalegina</taxon>
        <taxon>IRL clade</taxon>
        <taxon>Trifolieae</taxon>
        <taxon>Trifolium</taxon>
    </lineage>
</organism>
<keyword evidence="3" id="KW-1185">Reference proteome</keyword>
<dbReference type="SUPFAM" id="SSF56219">
    <property type="entry name" value="DNase I-like"/>
    <property type="match status" value="1"/>
</dbReference>
<dbReference type="InterPro" id="IPR036691">
    <property type="entry name" value="Endo/exonu/phosph_ase_sf"/>
</dbReference>
<dbReference type="Gene3D" id="3.60.10.10">
    <property type="entry name" value="Endonuclease/exonuclease/phosphatase"/>
    <property type="match status" value="2"/>
</dbReference>
<dbReference type="PANTHER" id="PTHR33710:SF84">
    <property type="entry name" value="ENDONUCLEASE_EXONUCLEASE_PHOSPHATASE FAMILY PROTEIN"/>
    <property type="match status" value="1"/>
</dbReference>
<dbReference type="AlphaFoldDB" id="A0A2Z6P9Z9"/>
<proteinExistence type="predicted"/>
<dbReference type="Proteomes" id="UP000242715">
    <property type="component" value="Unassembled WGS sequence"/>
</dbReference>
<dbReference type="OrthoDB" id="1431600at2759"/>
<evidence type="ECO:0000259" key="1">
    <source>
        <dbReference type="Pfam" id="PF03372"/>
    </source>
</evidence>
<evidence type="ECO:0000313" key="3">
    <source>
        <dbReference type="Proteomes" id="UP000242715"/>
    </source>
</evidence>
<gene>
    <name evidence="2" type="ORF">TSUD_416080</name>
</gene>
<dbReference type="EMBL" id="DF975638">
    <property type="protein sequence ID" value="GAU51823.1"/>
    <property type="molecule type" value="Genomic_DNA"/>
</dbReference>
<evidence type="ECO:0000313" key="2">
    <source>
        <dbReference type="EMBL" id="GAU51823.1"/>
    </source>
</evidence>
<reference evidence="3" key="1">
    <citation type="journal article" date="2017" name="Front. Plant Sci.">
        <title>Climate Clever Clovers: New Paradigm to Reduce the Environmental Footprint of Ruminants by Breeding Low Methanogenic Forages Utilizing Haplotype Variation.</title>
        <authorList>
            <person name="Kaur P."/>
            <person name="Appels R."/>
            <person name="Bayer P.E."/>
            <person name="Keeble-Gagnere G."/>
            <person name="Wang J."/>
            <person name="Hirakawa H."/>
            <person name="Shirasawa K."/>
            <person name="Vercoe P."/>
            <person name="Stefanova K."/>
            <person name="Durmic Z."/>
            <person name="Nichols P."/>
            <person name="Revell C."/>
            <person name="Isobe S.N."/>
            <person name="Edwards D."/>
            <person name="Erskine W."/>
        </authorList>
    </citation>
    <scope>NUCLEOTIDE SEQUENCE [LARGE SCALE GENOMIC DNA]</scope>
    <source>
        <strain evidence="3">cv. Daliak</strain>
    </source>
</reference>
<name>A0A2Z6P9Z9_TRISU</name>
<dbReference type="Pfam" id="PF03372">
    <property type="entry name" value="Exo_endo_phos"/>
    <property type="match status" value="1"/>
</dbReference>
<dbReference type="GO" id="GO:0003824">
    <property type="term" value="F:catalytic activity"/>
    <property type="evidence" value="ECO:0007669"/>
    <property type="project" value="InterPro"/>
</dbReference>
<sequence length="288" mass="33054">MKICSWNVRGLGGFEKQKEVRKLIGDTKSFIVCLQETKRGVCDDFFCASLWGSSPHAYSYRPSVGASGGLLVVWDTVELRYGLRLAFIIEGKKVCVCGDFNTVRCDAERHSVRHGLRSLDHVPFNQFIEANGLVDLPVSGRSYTRFKGDGRSMSRIDRFLLMEEWCLTWPNSIQLAHLRGLSDHCPLLLSVDEENWGPRPVQMLKCWHDIPGCRQFVIDRWRSLQIDGWGGYVLKEKLKLIKSALKDWHDDEMAELRSITYDIHLLSHVNTSVGWQQSQLLWLREGDV</sequence>
<accession>A0A2Z6P9Z9</accession>
<dbReference type="PANTHER" id="PTHR33710">
    <property type="entry name" value="BNAC02G09200D PROTEIN"/>
    <property type="match status" value="1"/>
</dbReference>
<feature type="domain" description="Endonuclease/exonuclease/phosphatase" evidence="1">
    <location>
        <begin position="4"/>
        <end position="184"/>
    </location>
</feature>
<dbReference type="InterPro" id="IPR005135">
    <property type="entry name" value="Endo/exonuclease/phosphatase"/>
</dbReference>
<protein>
    <recommendedName>
        <fullName evidence="1">Endonuclease/exonuclease/phosphatase domain-containing protein</fullName>
    </recommendedName>
</protein>